<comment type="caution">
    <text evidence="3">The sequence shown here is derived from an EMBL/GenBank/DDBJ whole genome shotgun (WGS) entry which is preliminary data.</text>
</comment>
<feature type="chain" id="PRO_5016283870" evidence="1">
    <location>
        <begin position="21"/>
        <end position="188"/>
    </location>
</feature>
<gene>
    <name evidence="3" type="ORF">LX64_01750</name>
</gene>
<feature type="domain" description="Lipid/polyisoprenoid-binding YceI-like" evidence="2">
    <location>
        <begin position="22"/>
        <end position="186"/>
    </location>
</feature>
<accession>A0A327QT80</accession>
<sequence>MKRIALLAAGLLAFSAGAFAQNWTLDKAHSRLGFSIVHNSISNFEGNFKKFDIKLTSSKEDFSDAVVELKAEAASINTDNERRDGHLQNADFFDAPQFPDVIFKSTSFKKTGKNTYKISGDLTFHGVTKPVTLDGVLNGVITPKQKTLAGFTVKGKIKRSDFNFASGMPANMLSDEIEVVANAEFSKD</sequence>
<dbReference type="PANTHER" id="PTHR34406:SF1">
    <property type="entry name" value="PROTEIN YCEI"/>
    <property type="match status" value="1"/>
</dbReference>
<dbReference type="SMART" id="SM00867">
    <property type="entry name" value="YceI"/>
    <property type="match status" value="1"/>
</dbReference>
<dbReference type="Gene3D" id="2.40.128.110">
    <property type="entry name" value="Lipid/polyisoprenoid-binding, YceI-like"/>
    <property type="match status" value="1"/>
</dbReference>
<dbReference type="SUPFAM" id="SSF101874">
    <property type="entry name" value="YceI-like"/>
    <property type="match status" value="1"/>
</dbReference>
<evidence type="ECO:0000313" key="3">
    <source>
        <dbReference type="EMBL" id="RAJ06623.1"/>
    </source>
</evidence>
<dbReference type="InterPro" id="IPR036761">
    <property type="entry name" value="TTHA0802/YceI-like_sf"/>
</dbReference>
<evidence type="ECO:0000259" key="2">
    <source>
        <dbReference type="SMART" id="SM00867"/>
    </source>
</evidence>
<dbReference type="EMBL" id="QLLL01000003">
    <property type="protein sequence ID" value="RAJ06623.1"/>
    <property type="molecule type" value="Genomic_DNA"/>
</dbReference>
<evidence type="ECO:0000313" key="4">
    <source>
        <dbReference type="Proteomes" id="UP000249547"/>
    </source>
</evidence>
<keyword evidence="1" id="KW-0732">Signal</keyword>
<organism evidence="3 4">
    <name type="scientific">Chitinophaga skermanii</name>
    <dbReference type="NCBI Taxonomy" id="331697"/>
    <lineage>
        <taxon>Bacteria</taxon>
        <taxon>Pseudomonadati</taxon>
        <taxon>Bacteroidota</taxon>
        <taxon>Chitinophagia</taxon>
        <taxon>Chitinophagales</taxon>
        <taxon>Chitinophagaceae</taxon>
        <taxon>Chitinophaga</taxon>
    </lineage>
</organism>
<evidence type="ECO:0000256" key="1">
    <source>
        <dbReference type="SAM" id="SignalP"/>
    </source>
</evidence>
<reference evidence="3 4" key="1">
    <citation type="submission" date="2018-06" db="EMBL/GenBank/DDBJ databases">
        <title>Genomic Encyclopedia of Archaeal and Bacterial Type Strains, Phase II (KMG-II): from individual species to whole genera.</title>
        <authorList>
            <person name="Goeker M."/>
        </authorList>
    </citation>
    <scope>NUCLEOTIDE SEQUENCE [LARGE SCALE GENOMIC DNA]</scope>
    <source>
        <strain evidence="3 4">DSM 23857</strain>
    </source>
</reference>
<dbReference type="Pfam" id="PF04264">
    <property type="entry name" value="YceI"/>
    <property type="match status" value="1"/>
</dbReference>
<keyword evidence="4" id="KW-1185">Reference proteome</keyword>
<dbReference type="Proteomes" id="UP000249547">
    <property type="component" value="Unassembled WGS sequence"/>
</dbReference>
<dbReference type="InterPro" id="IPR007372">
    <property type="entry name" value="Lipid/polyisoprenoid-bd_YceI"/>
</dbReference>
<protein>
    <submittedName>
        <fullName evidence="3">Polyisoprenoid-binding protein YceI</fullName>
    </submittedName>
</protein>
<dbReference type="OrthoDB" id="9811006at2"/>
<dbReference type="AlphaFoldDB" id="A0A327QT80"/>
<name>A0A327QT80_9BACT</name>
<feature type="signal peptide" evidence="1">
    <location>
        <begin position="1"/>
        <end position="20"/>
    </location>
</feature>
<dbReference type="RefSeq" id="WP_111597228.1">
    <property type="nucleotide sequence ID" value="NZ_QLLL01000003.1"/>
</dbReference>
<dbReference type="PANTHER" id="PTHR34406">
    <property type="entry name" value="PROTEIN YCEI"/>
    <property type="match status" value="1"/>
</dbReference>
<proteinExistence type="predicted"/>